<keyword evidence="8" id="KW-1185">Reference proteome</keyword>
<dbReference type="GO" id="GO:0005524">
    <property type="term" value="F:ATP binding"/>
    <property type="evidence" value="ECO:0007669"/>
    <property type="project" value="UniProtKB-KW"/>
</dbReference>
<protein>
    <submittedName>
        <fullName evidence="7">Peptide/nickel transport system ATP-binding protein/oligopeptide transport system ATP-binding protein</fullName>
    </submittedName>
</protein>
<evidence type="ECO:0000313" key="7">
    <source>
        <dbReference type="EMBL" id="RZS53395.1"/>
    </source>
</evidence>
<evidence type="ECO:0000256" key="4">
    <source>
        <dbReference type="ARBA" id="ARBA00022741"/>
    </source>
</evidence>
<dbReference type="GO" id="GO:0016887">
    <property type="term" value="F:ATP hydrolysis activity"/>
    <property type="evidence" value="ECO:0007669"/>
    <property type="project" value="InterPro"/>
</dbReference>
<dbReference type="InterPro" id="IPR003593">
    <property type="entry name" value="AAA+_ATPase"/>
</dbReference>
<dbReference type="InterPro" id="IPR017871">
    <property type="entry name" value="ABC_transporter-like_CS"/>
</dbReference>
<dbReference type="PROSITE" id="PS50893">
    <property type="entry name" value="ABC_TRANSPORTER_2"/>
    <property type="match status" value="1"/>
</dbReference>
<keyword evidence="2" id="KW-0813">Transport</keyword>
<dbReference type="OrthoDB" id="9802772at2"/>
<dbReference type="InterPro" id="IPR027417">
    <property type="entry name" value="P-loop_NTPase"/>
</dbReference>
<evidence type="ECO:0000256" key="2">
    <source>
        <dbReference type="ARBA" id="ARBA00022448"/>
    </source>
</evidence>
<accession>A0A4Q7LFT9</accession>
<dbReference type="CDD" id="cd03257">
    <property type="entry name" value="ABC_NikE_OppD_transporters"/>
    <property type="match status" value="1"/>
</dbReference>
<reference evidence="7 8" key="1">
    <citation type="submission" date="2019-02" db="EMBL/GenBank/DDBJ databases">
        <title>Genomic Encyclopedia of Type Strains, Phase IV (KMG-IV): sequencing the most valuable type-strain genomes for metagenomic binning, comparative biology and taxonomic classification.</title>
        <authorList>
            <person name="Goeker M."/>
        </authorList>
    </citation>
    <scope>NUCLEOTIDE SEQUENCE [LARGE SCALE GENOMIC DNA]</scope>
    <source>
        <strain evidence="7 8">DSM 10617</strain>
    </source>
</reference>
<dbReference type="Pfam" id="PF00005">
    <property type="entry name" value="ABC_tran"/>
    <property type="match status" value="1"/>
</dbReference>
<evidence type="ECO:0000256" key="1">
    <source>
        <dbReference type="ARBA" id="ARBA00005417"/>
    </source>
</evidence>
<keyword evidence="3" id="KW-1003">Cell membrane</keyword>
<feature type="domain" description="ABC transporter" evidence="6">
    <location>
        <begin position="12"/>
        <end position="258"/>
    </location>
</feature>
<sequence>MNPPLLAVRELVKVYPTVRSTWWGGPAQGVRALDGVSLELSAGRTLGVVGESGCGKSTLARCILNLIEPSSGEVRIDGRPVDRRRRTDRLAWARAVQIIFQDPQTSLDPLMTVADIVGEGLVLHGLVRGRAERDAQVVELLAQVGLGTEHLRRHPHAFSGGQRQRIAIARALAVRPRLLVCDEAVSALDVSVQAQVLNLLVDLQRRQGLGMVFISHDLAAVAQVSDHVAVMQAGRVVECRTTADLLEQPGHPCTRALLAALPCMPGETGQRALATAPNCPSE</sequence>
<keyword evidence="3" id="KW-0472">Membrane</keyword>
<dbReference type="PROSITE" id="PS00211">
    <property type="entry name" value="ABC_TRANSPORTER_1"/>
    <property type="match status" value="1"/>
</dbReference>
<dbReference type="InterPro" id="IPR050319">
    <property type="entry name" value="ABC_transp_ATP-bind"/>
</dbReference>
<name>A0A4Q7LFT9_9BURK</name>
<dbReference type="GO" id="GO:0055085">
    <property type="term" value="P:transmembrane transport"/>
    <property type="evidence" value="ECO:0007669"/>
    <property type="project" value="UniProtKB-ARBA"/>
</dbReference>
<evidence type="ECO:0000256" key="5">
    <source>
        <dbReference type="ARBA" id="ARBA00022840"/>
    </source>
</evidence>
<dbReference type="PANTHER" id="PTHR43776:SF7">
    <property type="entry name" value="D,D-DIPEPTIDE TRANSPORT ATP-BINDING PROTEIN DDPF-RELATED"/>
    <property type="match status" value="1"/>
</dbReference>
<gene>
    <name evidence="7" type="ORF">EV685_3023</name>
</gene>
<dbReference type="AlphaFoldDB" id="A0A4Q7LFT9"/>
<dbReference type="Proteomes" id="UP000293433">
    <property type="component" value="Unassembled WGS sequence"/>
</dbReference>
<proteinExistence type="inferred from homology"/>
<keyword evidence="4" id="KW-0547">Nucleotide-binding</keyword>
<comment type="similarity">
    <text evidence="1">Belongs to the ABC transporter superfamily.</text>
</comment>
<dbReference type="SUPFAM" id="SSF52540">
    <property type="entry name" value="P-loop containing nucleoside triphosphate hydrolases"/>
    <property type="match status" value="1"/>
</dbReference>
<organism evidence="7 8">
    <name type="scientific">Sphaerotilus mobilis</name>
    <dbReference type="NCBI Taxonomy" id="47994"/>
    <lineage>
        <taxon>Bacteria</taxon>
        <taxon>Pseudomonadati</taxon>
        <taxon>Pseudomonadota</taxon>
        <taxon>Betaproteobacteria</taxon>
        <taxon>Burkholderiales</taxon>
        <taxon>Sphaerotilaceae</taxon>
        <taxon>Sphaerotilus</taxon>
    </lineage>
</organism>
<evidence type="ECO:0000256" key="3">
    <source>
        <dbReference type="ARBA" id="ARBA00022475"/>
    </source>
</evidence>
<comment type="caution">
    <text evidence="7">The sequence shown here is derived from an EMBL/GenBank/DDBJ whole genome shotgun (WGS) entry which is preliminary data.</text>
</comment>
<dbReference type="Gene3D" id="3.40.50.300">
    <property type="entry name" value="P-loop containing nucleotide triphosphate hydrolases"/>
    <property type="match status" value="1"/>
</dbReference>
<dbReference type="InterPro" id="IPR003439">
    <property type="entry name" value="ABC_transporter-like_ATP-bd"/>
</dbReference>
<dbReference type="SMART" id="SM00382">
    <property type="entry name" value="AAA"/>
    <property type="match status" value="1"/>
</dbReference>
<dbReference type="EMBL" id="SGWV01000010">
    <property type="protein sequence ID" value="RZS53395.1"/>
    <property type="molecule type" value="Genomic_DNA"/>
</dbReference>
<evidence type="ECO:0000313" key="8">
    <source>
        <dbReference type="Proteomes" id="UP000293433"/>
    </source>
</evidence>
<dbReference type="PANTHER" id="PTHR43776">
    <property type="entry name" value="TRANSPORT ATP-BINDING PROTEIN"/>
    <property type="match status" value="1"/>
</dbReference>
<evidence type="ECO:0000259" key="6">
    <source>
        <dbReference type="PROSITE" id="PS50893"/>
    </source>
</evidence>
<dbReference type="RefSeq" id="WP_130482835.1">
    <property type="nucleotide sequence ID" value="NZ_SGWV01000010.1"/>
</dbReference>
<keyword evidence="5 7" id="KW-0067">ATP-binding</keyword>